<evidence type="ECO:0008006" key="5">
    <source>
        <dbReference type="Google" id="ProtNLM"/>
    </source>
</evidence>
<dbReference type="SUPFAM" id="SSF158499">
    <property type="entry name" value="DnaD domain-like"/>
    <property type="match status" value="1"/>
</dbReference>
<sequence>MARPIKQGLDYYPLDVGFLQDVKIRRIMRACGIQSIPVLISLLANIYRNDGYFLRWSPDMSFLIADELGVSEGAVTATVDKAVQVDFFNANMYECYGVLTSEGIQSRFFEAASRRREVRYDARFLLINVNVYKNLVNVDNNPVNVDDNPQSKVKESKVKESKEEGEERTSAAADEIMGYYSSNIHPVSSLVEKDKLIALVETHGDAFVHKAIERAVVRNKRSLAYITGILNRWEANGYDEGISENHKSSRNQWQHSEDYERFMREREEHKRKLRQRGS</sequence>
<feature type="domain" description="Lin1244/Lin1753-like N-terminal" evidence="3">
    <location>
        <begin position="11"/>
        <end position="104"/>
    </location>
</feature>
<dbReference type="NCBIfam" id="TIGR01446">
    <property type="entry name" value="DnaD_dom"/>
    <property type="match status" value="1"/>
</dbReference>
<feature type="compositionally biased region" description="Basic and acidic residues" evidence="1">
    <location>
        <begin position="152"/>
        <end position="169"/>
    </location>
</feature>
<dbReference type="PANTHER" id="PTHR39196:SF1">
    <property type="entry name" value="PRIMOSOME, DNAD SUBUNIT"/>
    <property type="match status" value="1"/>
</dbReference>
<dbReference type="InterPro" id="IPR025400">
    <property type="entry name" value="Lin1244/Lin1753-like_N"/>
</dbReference>
<evidence type="ECO:0000256" key="1">
    <source>
        <dbReference type="SAM" id="MobiDB-lite"/>
    </source>
</evidence>
<dbReference type="Pfam" id="PF14297">
    <property type="entry name" value="Lin1244_N"/>
    <property type="match status" value="1"/>
</dbReference>
<evidence type="ECO:0000259" key="2">
    <source>
        <dbReference type="Pfam" id="PF07261"/>
    </source>
</evidence>
<dbReference type="InterPro" id="IPR034829">
    <property type="entry name" value="DnaD-like_sf"/>
</dbReference>
<reference evidence="4" key="1">
    <citation type="journal article" date="2021" name="Proc. Natl. Acad. Sci. U.S.A.">
        <title>A Catalog of Tens of Thousands of Viruses from Human Metagenomes Reveals Hidden Associations with Chronic Diseases.</title>
        <authorList>
            <person name="Tisza M.J."/>
            <person name="Buck C.B."/>
        </authorList>
    </citation>
    <scope>NUCLEOTIDE SEQUENCE</scope>
    <source>
        <strain evidence="4">CtFH16</strain>
    </source>
</reference>
<feature type="domain" description="DnaB/C C-terminal" evidence="2">
    <location>
        <begin position="191"/>
        <end position="238"/>
    </location>
</feature>
<proteinExistence type="predicted"/>
<dbReference type="Gene3D" id="1.10.10.630">
    <property type="entry name" value="DnaD domain-like"/>
    <property type="match status" value="1"/>
</dbReference>
<organism evidence="4">
    <name type="scientific">Siphoviridae sp. ctFH16</name>
    <dbReference type="NCBI Taxonomy" id="2827817"/>
    <lineage>
        <taxon>Viruses</taxon>
        <taxon>Duplodnaviria</taxon>
        <taxon>Heunggongvirae</taxon>
        <taxon>Uroviricota</taxon>
        <taxon>Caudoviricetes</taxon>
    </lineage>
</organism>
<dbReference type="PANTHER" id="PTHR39196">
    <property type="entry name" value="PRIMOSOME, DNAD SUBUNIT"/>
    <property type="match status" value="1"/>
</dbReference>
<dbReference type="Pfam" id="PF07261">
    <property type="entry name" value="DnaB_2"/>
    <property type="match status" value="1"/>
</dbReference>
<dbReference type="InterPro" id="IPR006343">
    <property type="entry name" value="DnaB/C_C"/>
</dbReference>
<name>A0A8S5TN73_9CAUD</name>
<evidence type="ECO:0000259" key="3">
    <source>
        <dbReference type="Pfam" id="PF14297"/>
    </source>
</evidence>
<accession>A0A8S5TN73</accession>
<evidence type="ECO:0000313" key="4">
    <source>
        <dbReference type="EMBL" id="DAF64588.1"/>
    </source>
</evidence>
<dbReference type="EMBL" id="BK032863">
    <property type="protein sequence ID" value="DAF64588.1"/>
    <property type="molecule type" value="Genomic_DNA"/>
</dbReference>
<feature type="region of interest" description="Disordered" evidence="1">
    <location>
        <begin position="143"/>
        <end position="170"/>
    </location>
</feature>
<protein>
    <recommendedName>
        <fullName evidence="5">DnaD domain protein</fullName>
    </recommendedName>
</protein>